<dbReference type="SUPFAM" id="SSF57903">
    <property type="entry name" value="FYVE/PHD zinc finger"/>
    <property type="match status" value="1"/>
</dbReference>
<sequence>MNDFRQKFPFLVQLEACHFVGLYEKLYQIRLHFPDYPTTNNHRVSVFCGNVPITLDPEVSSIKDVDEFVQKLIDSLDSGREGRPTSKPCSTGAPSTTLTNLALELLSIQRQYGCEVAFDKHIMHVEIRNFEGRSNHSLTLNRTGAELFKVAQHTLPELAVSELFKRQTTLQRHVQVFLDLLDQLEEFYNNLNTIDDLCYVVLPATIDTKTVYRIFKYDRKVFLKVSLHPLQPAAIDVGFFGPTKQVAKLREIYDERQDDWDADCNVYTNLLRIFNVIAFPMRPAANHEESQQLGSELGEDSCGICMNYQDGYDRVPVISCDNEQCNLIFHIHCLKEISLDSDDEGSGGAVELEPSFSAANSSFETENYEMRIKIKWGRGIETFVHRRYQKFEDIFNQLAAKESADRACIFLNLDDRIVYASDTPDSIDYKPHQFIAGRVLKTKAPILPTAHGPSTGHNSNMIALKVQMEKRKQPLRLQIDKNQTMSVLVIKCAEELKCEPKDIRLYFDGELVGNNDKPEDLDLEGDEILDIRFVK</sequence>
<organism evidence="4 5">
    <name type="scientific">Anopheles merus</name>
    <name type="common">Mosquito</name>
    <dbReference type="NCBI Taxonomy" id="30066"/>
    <lineage>
        <taxon>Eukaryota</taxon>
        <taxon>Metazoa</taxon>
        <taxon>Ecdysozoa</taxon>
        <taxon>Arthropoda</taxon>
        <taxon>Hexapoda</taxon>
        <taxon>Insecta</taxon>
        <taxon>Pterygota</taxon>
        <taxon>Neoptera</taxon>
        <taxon>Endopterygota</taxon>
        <taxon>Diptera</taxon>
        <taxon>Nematocera</taxon>
        <taxon>Culicoidea</taxon>
        <taxon>Culicidae</taxon>
        <taxon>Anophelinae</taxon>
        <taxon>Anopheles</taxon>
    </lineage>
</organism>
<dbReference type="Proteomes" id="UP000075903">
    <property type="component" value="Unassembled WGS sequence"/>
</dbReference>
<dbReference type="Gene3D" id="3.10.20.90">
    <property type="entry name" value="Phosphatidylinositol 3-kinase Catalytic Subunit, Chain A, domain 1"/>
    <property type="match status" value="2"/>
</dbReference>
<evidence type="ECO:0000256" key="2">
    <source>
        <dbReference type="ARBA" id="ARBA00023242"/>
    </source>
</evidence>
<dbReference type="Pfam" id="PF11976">
    <property type="entry name" value="Rad60-SLD"/>
    <property type="match status" value="1"/>
</dbReference>
<dbReference type="SUPFAM" id="SSF54236">
    <property type="entry name" value="Ubiquitin-like"/>
    <property type="match status" value="2"/>
</dbReference>
<dbReference type="InterPro" id="IPR043003">
    <property type="entry name" value="FANCL_d3_sf"/>
</dbReference>
<dbReference type="Pfam" id="PF18891">
    <property type="entry name" value="FANCL_d3"/>
    <property type="match status" value="1"/>
</dbReference>
<dbReference type="Pfam" id="PF18890">
    <property type="entry name" value="FANCL_d2"/>
    <property type="match status" value="1"/>
</dbReference>
<accession>A0A182VN62</accession>
<dbReference type="InterPro" id="IPR022617">
    <property type="entry name" value="Rad60/SUMO-like_dom"/>
</dbReference>
<dbReference type="InterPro" id="IPR000626">
    <property type="entry name" value="Ubiquitin-like_dom"/>
</dbReference>
<dbReference type="Gene3D" id="3.10.110.20">
    <property type="entry name" value="RWD domain-like"/>
    <property type="match status" value="1"/>
</dbReference>
<dbReference type="SMART" id="SM01197">
    <property type="entry name" value="FANCL_C"/>
    <property type="match status" value="1"/>
</dbReference>
<dbReference type="PANTHER" id="PTHR47187">
    <property type="entry name" value="NFATC2-INTERACTING PROTEIN"/>
    <property type="match status" value="1"/>
</dbReference>
<dbReference type="VEuPathDB" id="VectorBase:AMEM21_005010"/>
<dbReference type="CDD" id="cd01763">
    <property type="entry name" value="Ubl_SUMO_like"/>
    <property type="match status" value="1"/>
</dbReference>
<proteinExistence type="predicted"/>
<dbReference type="AlphaFoldDB" id="A0A182VN62"/>
<keyword evidence="2" id="KW-0539">Nucleus</keyword>
<dbReference type="EnsemblMetazoa" id="AMEM017820-RA">
    <property type="protein sequence ID" value="AMEM017820-PA"/>
    <property type="gene ID" value="AMEM017820"/>
</dbReference>
<dbReference type="VEuPathDB" id="VectorBase:AMEM21_001603"/>
<evidence type="ECO:0000313" key="4">
    <source>
        <dbReference type="EnsemblMetazoa" id="AMEM017820-PA"/>
    </source>
</evidence>
<evidence type="ECO:0000259" key="3">
    <source>
        <dbReference type="PROSITE" id="PS50053"/>
    </source>
</evidence>
<reference evidence="4" key="1">
    <citation type="submission" date="2020-05" db="UniProtKB">
        <authorList>
            <consortium name="EnsemblMetazoa"/>
        </authorList>
    </citation>
    <scope>IDENTIFICATION</scope>
    <source>
        <strain evidence="4">MAF</strain>
    </source>
</reference>
<dbReference type="CDD" id="cd23785">
    <property type="entry name" value="DRWD-C_DmFANCL"/>
    <property type="match status" value="1"/>
</dbReference>
<keyword evidence="5" id="KW-1185">Reference proteome</keyword>
<dbReference type="GO" id="GO:0045944">
    <property type="term" value="P:positive regulation of transcription by RNA polymerase II"/>
    <property type="evidence" value="ECO:0007669"/>
    <property type="project" value="TreeGrafter"/>
</dbReference>
<evidence type="ECO:0000256" key="1">
    <source>
        <dbReference type="ARBA" id="ARBA00004123"/>
    </source>
</evidence>
<dbReference type="InterPro" id="IPR052324">
    <property type="entry name" value="NFATC2-Int_DNA_Repair"/>
</dbReference>
<dbReference type="InterPro" id="IPR043898">
    <property type="entry name" value="FANCL_d2"/>
</dbReference>
<comment type="subcellular location">
    <subcellularLocation>
        <location evidence="1">Nucleus</location>
    </subcellularLocation>
</comment>
<dbReference type="PANTHER" id="PTHR47187:SF1">
    <property type="entry name" value="NFATC2-INTERACTING PROTEIN"/>
    <property type="match status" value="1"/>
</dbReference>
<name>A0A182VN62_ANOME</name>
<dbReference type="PROSITE" id="PS50053">
    <property type="entry name" value="UBIQUITIN_2"/>
    <property type="match status" value="1"/>
</dbReference>
<dbReference type="GO" id="GO:0005634">
    <property type="term" value="C:nucleus"/>
    <property type="evidence" value="ECO:0007669"/>
    <property type="project" value="UniProtKB-SubCell"/>
</dbReference>
<dbReference type="InterPro" id="IPR029071">
    <property type="entry name" value="Ubiquitin-like_domsf"/>
</dbReference>
<dbReference type="InterPro" id="IPR044037">
    <property type="entry name" value="FANCL_d3"/>
</dbReference>
<dbReference type="STRING" id="30066.A0A182VN62"/>
<dbReference type="VEuPathDB" id="VectorBase:AMEM017820"/>
<protein>
    <recommendedName>
        <fullName evidence="3">Ubiquitin-like domain-containing protein</fullName>
    </recommendedName>
</protein>
<dbReference type="Gene3D" id="3.30.40.10">
    <property type="entry name" value="Zinc/RING finger domain, C3HC4 (zinc finger)"/>
    <property type="match status" value="1"/>
</dbReference>
<evidence type="ECO:0000313" key="5">
    <source>
        <dbReference type="Proteomes" id="UP000075903"/>
    </source>
</evidence>
<feature type="domain" description="Ubiquitin-like" evidence="3">
    <location>
        <begin position="462"/>
        <end position="535"/>
    </location>
</feature>
<dbReference type="InterPro" id="IPR013083">
    <property type="entry name" value="Znf_RING/FYVE/PHD"/>
</dbReference>
<dbReference type="InterPro" id="IPR011011">
    <property type="entry name" value="Znf_FYVE_PHD"/>
</dbReference>